<dbReference type="EMBL" id="BAABKP010000001">
    <property type="protein sequence ID" value="GAA4788518.1"/>
    <property type="molecule type" value="Genomic_DNA"/>
</dbReference>
<name>A0ABP9AZM1_9MICC</name>
<keyword evidence="1" id="KW-0472">Membrane</keyword>
<protein>
    <submittedName>
        <fullName evidence="2">Uncharacterized protein</fullName>
    </submittedName>
</protein>
<evidence type="ECO:0000256" key="1">
    <source>
        <dbReference type="SAM" id="Phobius"/>
    </source>
</evidence>
<accession>A0ABP9AZM1</accession>
<evidence type="ECO:0000313" key="2">
    <source>
        <dbReference type="EMBL" id="GAA4788518.1"/>
    </source>
</evidence>
<keyword evidence="1" id="KW-0812">Transmembrane</keyword>
<keyword evidence="1" id="KW-1133">Transmembrane helix</keyword>
<dbReference type="RefSeq" id="WP_345443834.1">
    <property type="nucleotide sequence ID" value="NZ_BAABKP010000001.1"/>
</dbReference>
<keyword evidence="3" id="KW-1185">Reference proteome</keyword>
<evidence type="ECO:0000313" key="3">
    <source>
        <dbReference type="Proteomes" id="UP001500187"/>
    </source>
</evidence>
<proteinExistence type="predicted"/>
<sequence length="50" mass="5458">MFTIVDLVLYTVIVAMLAMLLVCHVADGWSKLEKKSSEALQRDIAFGSGS</sequence>
<organism evidence="2 3">
    <name type="scientific">Rothia endophytica</name>
    <dbReference type="NCBI Taxonomy" id="1324766"/>
    <lineage>
        <taxon>Bacteria</taxon>
        <taxon>Bacillati</taxon>
        <taxon>Actinomycetota</taxon>
        <taxon>Actinomycetes</taxon>
        <taxon>Micrococcales</taxon>
        <taxon>Micrococcaceae</taxon>
        <taxon>Rothia</taxon>
    </lineage>
</organism>
<feature type="transmembrane region" description="Helical" evidence="1">
    <location>
        <begin position="7"/>
        <end position="26"/>
    </location>
</feature>
<comment type="caution">
    <text evidence="2">The sequence shown here is derived from an EMBL/GenBank/DDBJ whole genome shotgun (WGS) entry which is preliminary data.</text>
</comment>
<dbReference type="Proteomes" id="UP001500187">
    <property type="component" value="Unassembled WGS sequence"/>
</dbReference>
<reference evidence="3" key="1">
    <citation type="journal article" date="2019" name="Int. J. Syst. Evol. Microbiol.">
        <title>The Global Catalogue of Microorganisms (GCM) 10K type strain sequencing project: providing services to taxonomists for standard genome sequencing and annotation.</title>
        <authorList>
            <consortium name="The Broad Institute Genomics Platform"/>
            <consortium name="The Broad Institute Genome Sequencing Center for Infectious Disease"/>
            <person name="Wu L."/>
            <person name="Ma J."/>
        </authorList>
    </citation>
    <scope>NUCLEOTIDE SEQUENCE [LARGE SCALE GENOMIC DNA]</scope>
    <source>
        <strain evidence="3">JCM 18541</strain>
    </source>
</reference>
<gene>
    <name evidence="2" type="ORF">GCM10023352_02870</name>
</gene>